<evidence type="ECO:0000259" key="1">
    <source>
        <dbReference type="Pfam" id="PF24924"/>
    </source>
</evidence>
<evidence type="ECO:0000313" key="3">
    <source>
        <dbReference type="Proteomes" id="UP000257109"/>
    </source>
</evidence>
<comment type="caution">
    <text evidence="2">The sequence shown here is derived from an EMBL/GenBank/DDBJ whole genome shotgun (WGS) entry which is preliminary data.</text>
</comment>
<sequence>MVTPGSRVGFDSRMAKMIPARPVSISPRDETCVRPNFHLGLTSFKDDHTLRFIPVCHRVSKKVHSSRSLLVRSLRNYKEEPIADSDTKKGVPLAYLITHLQSLRYWGDCLKGQWHRAFERKHDNLLSILEVEVQPAALVTLAQYYDSPLRCFTFRDFHIAPTLEEYKRLLRLPLAESPHYFHRGQYPSWASVAKLLRVSESEMAREKRIRNSLEGV</sequence>
<dbReference type="Pfam" id="PF24924">
    <property type="entry name" value="DUF7745"/>
    <property type="match status" value="1"/>
</dbReference>
<dbReference type="EMBL" id="QJKJ01001923">
    <property type="protein sequence ID" value="RDY05228.1"/>
    <property type="molecule type" value="Genomic_DNA"/>
</dbReference>
<feature type="non-terminal residue" evidence="2">
    <location>
        <position position="1"/>
    </location>
</feature>
<dbReference type="PANTHER" id="PTHR48201:SF12">
    <property type="entry name" value="AMINOTRANSFERASE-LIKE PLANT MOBILE DOMAIN-CONTAINING PROTEIN"/>
    <property type="match status" value="1"/>
</dbReference>
<name>A0A371HR12_MUCPR</name>
<accession>A0A371HR12</accession>
<dbReference type="Proteomes" id="UP000257109">
    <property type="component" value="Unassembled WGS sequence"/>
</dbReference>
<protein>
    <recommendedName>
        <fullName evidence="1">DUF7745 domain-containing protein</fullName>
    </recommendedName>
</protein>
<reference evidence="2" key="1">
    <citation type="submission" date="2018-05" db="EMBL/GenBank/DDBJ databases">
        <title>Draft genome of Mucuna pruriens seed.</title>
        <authorList>
            <person name="Nnadi N.E."/>
            <person name="Vos R."/>
            <person name="Hasami M.H."/>
            <person name="Devisetty U.K."/>
            <person name="Aguiy J.C."/>
        </authorList>
    </citation>
    <scope>NUCLEOTIDE SEQUENCE [LARGE SCALE GENOMIC DNA]</scope>
    <source>
        <strain evidence="2">JCA_2017</strain>
    </source>
</reference>
<feature type="domain" description="DUF7745" evidence="1">
    <location>
        <begin position="104"/>
        <end position="215"/>
    </location>
</feature>
<dbReference type="OrthoDB" id="1743443at2759"/>
<gene>
    <name evidence="2" type="ORF">CR513_10951</name>
</gene>
<evidence type="ECO:0000313" key="2">
    <source>
        <dbReference type="EMBL" id="RDY05228.1"/>
    </source>
</evidence>
<proteinExistence type="predicted"/>
<keyword evidence="3" id="KW-1185">Reference proteome</keyword>
<dbReference type="PANTHER" id="PTHR48201">
    <property type="entry name" value="PROTEIN, PUTATIVE-RELATED"/>
    <property type="match status" value="1"/>
</dbReference>
<dbReference type="AlphaFoldDB" id="A0A371HR12"/>
<dbReference type="InterPro" id="IPR056647">
    <property type="entry name" value="DUF7745"/>
</dbReference>
<organism evidence="2 3">
    <name type="scientific">Mucuna pruriens</name>
    <name type="common">Velvet bean</name>
    <name type="synonym">Dolichos pruriens</name>
    <dbReference type="NCBI Taxonomy" id="157652"/>
    <lineage>
        <taxon>Eukaryota</taxon>
        <taxon>Viridiplantae</taxon>
        <taxon>Streptophyta</taxon>
        <taxon>Embryophyta</taxon>
        <taxon>Tracheophyta</taxon>
        <taxon>Spermatophyta</taxon>
        <taxon>Magnoliopsida</taxon>
        <taxon>eudicotyledons</taxon>
        <taxon>Gunneridae</taxon>
        <taxon>Pentapetalae</taxon>
        <taxon>rosids</taxon>
        <taxon>fabids</taxon>
        <taxon>Fabales</taxon>
        <taxon>Fabaceae</taxon>
        <taxon>Papilionoideae</taxon>
        <taxon>50 kb inversion clade</taxon>
        <taxon>NPAAA clade</taxon>
        <taxon>indigoferoid/millettioid clade</taxon>
        <taxon>Phaseoleae</taxon>
        <taxon>Mucuna</taxon>
    </lineage>
</organism>